<reference evidence="4" key="1">
    <citation type="submission" date="2025-08" db="UniProtKB">
        <authorList>
            <consortium name="RefSeq"/>
        </authorList>
    </citation>
    <scope>IDENTIFICATION</scope>
    <source>
        <tissue evidence="4">Tentacle</tissue>
    </source>
</reference>
<accession>A0A6P8IGZ2</accession>
<keyword evidence="2" id="KW-0812">Transmembrane</keyword>
<evidence type="ECO:0000256" key="2">
    <source>
        <dbReference type="SAM" id="Phobius"/>
    </source>
</evidence>
<feature type="region of interest" description="Disordered" evidence="1">
    <location>
        <begin position="185"/>
        <end position="434"/>
    </location>
</feature>
<proteinExistence type="predicted"/>
<sequence>MAPSQKRKFEVLMYESEYRQIQAWVDKYQHLETGGDLFGLWKDDHTPVVQLVLGPGKQCRRTGVSFYQDIDYLERLGNVLTNKEGLCHIGEWHSHHKLGLLRPSGGDENTVWTNMKRYGIHRFFLFIATIGSSSYNVNIGCFLFEINPNTMRREPVLKGEIELIGNEPEDLSPFRKSVEDYLANGAESQNSPQALERFKSTGKRSSDSDFVLDHKKKKVTRKIPIDQEMEESNNVNNQEIKSENVIKDAVEKSKVSQEIESQENKLGSAQSKNDNLQHEDQQADLTDEDNKTETPKDQPQTPVSSEEKKAVSSSSDMPNIEITKVQENNDVQAEKKKVLHDKESNDVQTTEESSSKEIIPNHKIITVKPINDNSNANPPQNAQALDQNEDPGKEYTPPCGPQQRASEIRADEFKDAQENDERKQSSAKCSEIEEAKLEGETINLLEDKDLGEEDEKMASCKYFCISKKKKSGRPKREKKEKAKGKYEMEGMTKKEKKEQKRVEKEKEKE</sequence>
<feature type="compositionally biased region" description="Low complexity" evidence="1">
    <location>
        <begin position="371"/>
        <end position="386"/>
    </location>
</feature>
<dbReference type="KEGG" id="aten:116301220"/>
<gene>
    <name evidence="4" type="primary">LOC116301220</name>
</gene>
<feature type="compositionally biased region" description="Basic and acidic residues" evidence="1">
    <location>
        <begin position="406"/>
        <end position="434"/>
    </location>
</feature>
<dbReference type="InParanoid" id="A0A6P8IGZ2"/>
<keyword evidence="2" id="KW-1133">Transmembrane helix</keyword>
<keyword evidence="3" id="KW-1185">Reference proteome</keyword>
<protein>
    <submittedName>
        <fullName evidence="4">Glutamic acid-rich protein-like</fullName>
    </submittedName>
</protein>
<evidence type="ECO:0000313" key="3">
    <source>
        <dbReference type="Proteomes" id="UP000515163"/>
    </source>
</evidence>
<dbReference type="GeneID" id="116301220"/>
<dbReference type="AlphaFoldDB" id="A0A6P8IGZ2"/>
<evidence type="ECO:0000256" key="1">
    <source>
        <dbReference type="SAM" id="MobiDB-lite"/>
    </source>
</evidence>
<feature type="compositionally biased region" description="Polar residues" evidence="1">
    <location>
        <begin position="258"/>
        <end position="274"/>
    </location>
</feature>
<name>A0A6P8IGZ2_ACTTE</name>
<feature type="non-terminal residue" evidence="4">
    <location>
        <position position="509"/>
    </location>
</feature>
<feature type="transmembrane region" description="Helical" evidence="2">
    <location>
        <begin position="123"/>
        <end position="146"/>
    </location>
</feature>
<dbReference type="RefSeq" id="XP_031566102.1">
    <property type="nucleotide sequence ID" value="XM_031710242.1"/>
</dbReference>
<evidence type="ECO:0000313" key="4">
    <source>
        <dbReference type="RefSeq" id="XP_031566102.1"/>
    </source>
</evidence>
<feature type="compositionally biased region" description="Basic and acidic residues" evidence="1">
    <location>
        <begin position="196"/>
        <end position="213"/>
    </location>
</feature>
<dbReference type="OrthoDB" id="10326742at2759"/>
<feature type="compositionally biased region" description="Basic and acidic residues" evidence="1">
    <location>
        <begin position="477"/>
        <end position="509"/>
    </location>
</feature>
<feature type="compositionally biased region" description="Basic and acidic residues" evidence="1">
    <location>
        <begin position="332"/>
        <end position="345"/>
    </location>
</feature>
<keyword evidence="2" id="KW-0472">Membrane</keyword>
<feature type="compositionally biased region" description="Basic and acidic residues" evidence="1">
    <location>
        <begin position="240"/>
        <end position="257"/>
    </location>
</feature>
<feature type="region of interest" description="Disordered" evidence="1">
    <location>
        <begin position="468"/>
        <end position="509"/>
    </location>
</feature>
<organism evidence="3 4">
    <name type="scientific">Actinia tenebrosa</name>
    <name type="common">Australian red waratah sea anemone</name>
    <dbReference type="NCBI Taxonomy" id="6105"/>
    <lineage>
        <taxon>Eukaryota</taxon>
        <taxon>Metazoa</taxon>
        <taxon>Cnidaria</taxon>
        <taxon>Anthozoa</taxon>
        <taxon>Hexacorallia</taxon>
        <taxon>Actiniaria</taxon>
        <taxon>Actiniidae</taxon>
        <taxon>Actinia</taxon>
    </lineage>
</organism>
<dbReference type="Proteomes" id="UP000515163">
    <property type="component" value="Unplaced"/>
</dbReference>